<feature type="region of interest" description="Disordered" evidence="1">
    <location>
        <begin position="122"/>
        <end position="154"/>
    </location>
</feature>
<dbReference type="Proteomes" id="UP001460270">
    <property type="component" value="Unassembled WGS sequence"/>
</dbReference>
<reference evidence="3" key="1">
    <citation type="submission" date="2024-04" db="EMBL/GenBank/DDBJ databases">
        <title>Salinicola lusitanus LLJ914,a marine bacterium isolated from the Okinawa Trough.</title>
        <authorList>
            <person name="Li J."/>
        </authorList>
    </citation>
    <scope>NUCLEOTIDE SEQUENCE [LARGE SCALE GENOMIC DNA]</scope>
</reference>
<evidence type="ECO:0000256" key="1">
    <source>
        <dbReference type="SAM" id="MobiDB-lite"/>
    </source>
</evidence>
<sequence length="154" mass="16803">MKEHGRTGGPWKNEAVRGSTWRPVGERDGLWEYGAAVGERDGPWENGAARGRTTVRGRTRRSRGIGIAGTAREMRRIAAMVTQNCTQDARMSQHTYRRKEKAEGACPDAVWRLDARTSQGSECLAADLHDEASVSQPPSGGTSTERTASNCSQT</sequence>
<feature type="region of interest" description="Disordered" evidence="1">
    <location>
        <begin position="1"/>
        <end position="20"/>
    </location>
</feature>
<feature type="compositionally biased region" description="Polar residues" evidence="1">
    <location>
        <begin position="133"/>
        <end position="154"/>
    </location>
</feature>
<gene>
    <name evidence="2" type="ORF">WMY93_004067</name>
</gene>
<dbReference type="EMBL" id="JBBPFD010000003">
    <property type="protein sequence ID" value="KAK7933171.1"/>
    <property type="molecule type" value="Genomic_DNA"/>
</dbReference>
<dbReference type="AlphaFoldDB" id="A0AAW0PX69"/>
<feature type="region of interest" description="Disordered" evidence="1">
    <location>
        <begin position="40"/>
        <end position="61"/>
    </location>
</feature>
<name>A0AAW0PX69_9GOBI</name>
<comment type="caution">
    <text evidence="2">The sequence shown here is derived from an EMBL/GenBank/DDBJ whole genome shotgun (WGS) entry which is preliminary data.</text>
</comment>
<keyword evidence="3" id="KW-1185">Reference proteome</keyword>
<evidence type="ECO:0000313" key="2">
    <source>
        <dbReference type="EMBL" id="KAK7933171.1"/>
    </source>
</evidence>
<accession>A0AAW0PX69</accession>
<evidence type="ECO:0000313" key="3">
    <source>
        <dbReference type="Proteomes" id="UP001460270"/>
    </source>
</evidence>
<protein>
    <submittedName>
        <fullName evidence="2">Uncharacterized protein</fullName>
    </submittedName>
</protein>
<organism evidence="2 3">
    <name type="scientific">Mugilogobius chulae</name>
    <name type="common">yellowstripe goby</name>
    <dbReference type="NCBI Taxonomy" id="88201"/>
    <lineage>
        <taxon>Eukaryota</taxon>
        <taxon>Metazoa</taxon>
        <taxon>Chordata</taxon>
        <taxon>Craniata</taxon>
        <taxon>Vertebrata</taxon>
        <taxon>Euteleostomi</taxon>
        <taxon>Actinopterygii</taxon>
        <taxon>Neopterygii</taxon>
        <taxon>Teleostei</taxon>
        <taxon>Neoteleostei</taxon>
        <taxon>Acanthomorphata</taxon>
        <taxon>Gobiaria</taxon>
        <taxon>Gobiiformes</taxon>
        <taxon>Gobioidei</taxon>
        <taxon>Gobiidae</taxon>
        <taxon>Gobionellinae</taxon>
        <taxon>Mugilogobius</taxon>
    </lineage>
</organism>
<proteinExistence type="predicted"/>